<dbReference type="RefSeq" id="WP_263847214.1">
    <property type="nucleotide sequence ID" value="NZ_JAOWKW010000003.1"/>
</dbReference>
<gene>
    <name evidence="4" type="ORF">OE699_04195</name>
</gene>
<sequence>MRAALVLALGLALAAGGAWADAPQTSPRPQGSPRSAAMPAQTNPDVALLSSARPMAKPGKLKLAAMSGASVPAKVGKPGARGAVCGVPGITGVSIPPIPSKVSGCGLEDGVKVTAVSGIPLSIPATVDCATAKALKTWVDKGIVPAVGNRGGGVARLELAGSYTCRARNNQEGSKISEHGRGRAIDLRGIRLANGKVITVLDGWKSEAKLLRAVHESACGTFGTVLGPKSDRFHQDHIHVDTARRQSGAYCR</sequence>
<dbReference type="EMBL" id="JAOWKW010000003">
    <property type="protein sequence ID" value="MCV2878045.1"/>
    <property type="molecule type" value="Genomic_DNA"/>
</dbReference>
<feature type="chain" id="PRO_5046389043" evidence="2">
    <location>
        <begin position="21"/>
        <end position="252"/>
    </location>
</feature>
<protein>
    <submittedName>
        <fullName evidence="4">Extensin family protein</fullName>
    </submittedName>
</protein>
<evidence type="ECO:0000256" key="2">
    <source>
        <dbReference type="SAM" id="SignalP"/>
    </source>
</evidence>
<feature type="compositionally biased region" description="Polar residues" evidence="1">
    <location>
        <begin position="23"/>
        <end position="33"/>
    </location>
</feature>
<accession>A0ABT2ZWB8</accession>
<organism evidence="4 5">
    <name type="scientific">Sedimentimonas flavescens</name>
    <dbReference type="NCBI Taxonomy" id="2851012"/>
    <lineage>
        <taxon>Bacteria</taxon>
        <taxon>Pseudomonadati</taxon>
        <taxon>Pseudomonadota</taxon>
        <taxon>Alphaproteobacteria</taxon>
        <taxon>Rhodobacterales</taxon>
        <taxon>Rhodobacter group</taxon>
        <taxon>Sedimentimonas</taxon>
    </lineage>
</organism>
<dbReference type="Proteomes" id="UP001526166">
    <property type="component" value="Unassembled WGS sequence"/>
</dbReference>
<feature type="region of interest" description="Disordered" evidence="1">
    <location>
        <begin position="19"/>
        <end position="40"/>
    </location>
</feature>
<keyword evidence="5" id="KW-1185">Reference proteome</keyword>
<proteinExistence type="predicted"/>
<evidence type="ECO:0000259" key="3">
    <source>
        <dbReference type="Pfam" id="PF06904"/>
    </source>
</evidence>
<dbReference type="InterPro" id="IPR009683">
    <property type="entry name" value="Extensin-like_C"/>
</dbReference>
<feature type="domain" description="Extensin-like C-terminal" evidence="3">
    <location>
        <begin position="100"/>
        <end position="252"/>
    </location>
</feature>
<name>A0ABT2ZWB8_9RHOB</name>
<comment type="caution">
    <text evidence="4">The sequence shown here is derived from an EMBL/GenBank/DDBJ whole genome shotgun (WGS) entry which is preliminary data.</text>
</comment>
<feature type="signal peptide" evidence="2">
    <location>
        <begin position="1"/>
        <end position="20"/>
    </location>
</feature>
<keyword evidence="2" id="KW-0732">Signal</keyword>
<evidence type="ECO:0000313" key="4">
    <source>
        <dbReference type="EMBL" id="MCV2878045.1"/>
    </source>
</evidence>
<reference evidence="4 5" key="1">
    <citation type="submission" date="2022-10" db="EMBL/GenBank/DDBJ databases">
        <title>Sinirhodobacter sp. nov., isolated from ocean surface sediments.</title>
        <authorList>
            <person name="He W."/>
            <person name="Wang L."/>
            <person name="Zhang D.-F."/>
        </authorList>
    </citation>
    <scope>NUCLEOTIDE SEQUENCE [LARGE SCALE GENOMIC DNA]</scope>
    <source>
        <strain evidence="4 5">WL0115</strain>
    </source>
</reference>
<evidence type="ECO:0000256" key="1">
    <source>
        <dbReference type="SAM" id="MobiDB-lite"/>
    </source>
</evidence>
<evidence type="ECO:0000313" key="5">
    <source>
        <dbReference type="Proteomes" id="UP001526166"/>
    </source>
</evidence>
<dbReference type="Pfam" id="PF06904">
    <property type="entry name" value="Extensin-like_C"/>
    <property type="match status" value="1"/>
</dbReference>